<evidence type="ECO:0000256" key="4">
    <source>
        <dbReference type="HAMAP-Rule" id="MF_02236"/>
    </source>
</evidence>
<keyword evidence="7" id="KW-1185">Reference proteome</keyword>
<dbReference type="InterPro" id="IPR050072">
    <property type="entry name" value="Peptidase_M20A"/>
</dbReference>
<comment type="pathway">
    <text evidence="4">Amino-acid biosynthesis; L-arginine biosynthesis.</text>
</comment>
<comment type="caution">
    <text evidence="6">The sequence shown here is derived from an EMBL/GenBank/DDBJ whole genome shotgun (WGS) entry which is preliminary data.</text>
</comment>
<dbReference type="GO" id="GO:0043909">
    <property type="term" value="F:N-acetylcitrulline deacetylase activity"/>
    <property type="evidence" value="ECO:0007669"/>
    <property type="project" value="RHEA"/>
</dbReference>
<dbReference type="Gene3D" id="3.30.70.360">
    <property type="match status" value="1"/>
</dbReference>
<evidence type="ECO:0000256" key="2">
    <source>
        <dbReference type="ARBA" id="ARBA00022801"/>
    </source>
</evidence>
<dbReference type="Pfam" id="PF07687">
    <property type="entry name" value="M20_dimer"/>
    <property type="match status" value="1"/>
</dbReference>
<keyword evidence="2 4" id="KW-0378">Hydrolase</keyword>
<dbReference type="Gene3D" id="3.40.630.10">
    <property type="entry name" value="Zn peptidases"/>
    <property type="match status" value="1"/>
</dbReference>
<dbReference type="Proteomes" id="UP000325372">
    <property type="component" value="Unassembled WGS sequence"/>
</dbReference>
<comment type="cofactor">
    <cofactor evidence="4">
        <name>Co(2+)</name>
        <dbReference type="ChEBI" id="CHEBI:48828"/>
    </cofactor>
    <text evidence="4">Binds 1 Co(2+) ion per subunit.</text>
</comment>
<dbReference type="InterPro" id="IPR011650">
    <property type="entry name" value="Peptidase_M20_dimer"/>
</dbReference>
<feature type="binding site" evidence="4">
    <location>
        <position position="78"/>
    </location>
    <ligand>
        <name>Co(2+)</name>
        <dbReference type="ChEBI" id="CHEBI:48828"/>
    </ligand>
</feature>
<feature type="binding site" evidence="4">
    <location>
        <position position="109"/>
    </location>
    <ligand>
        <name>Co(2+)</name>
        <dbReference type="ChEBI" id="CHEBI:48828"/>
    </ligand>
</feature>
<dbReference type="GO" id="GO:0050897">
    <property type="term" value="F:cobalt ion binding"/>
    <property type="evidence" value="ECO:0007669"/>
    <property type="project" value="UniProtKB-UniRule"/>
</dbReference>
<dbReference type="UniPathway" id="UPA00068"/>
<accession>A0A5N0T6E8</accession>
<keyword evidence="4" id="KW-0028">Amino-acid biosynthesis</keyword>
<dbReference type="GO" id="GO:0006526">
    <property type="term" value="P:L-arginine biosynthetic process"/>
    <property type="evidence" value="ECO:0007669"/>
    <property type="project" value="UniProtKB-UniRule"/>
</dbReference>
<gene>
    <name evidence="4" type="primary">argE'</name>
    <name evidence="6" type="ORF">F3N42_12090</name>
</gene>
<organism evidence="6 7">
    <name type="scientific">Marinihelvus fidelis</name>
    <dbReference type="NCBI Taxonomy" id="2613842"/>
    <lineage>
        <taxon>Bacteria</taxon>
        <taxon>Pseudomonadati</taxon>
        <taxon>Pseudomonadota</taxon>
        <taxon>Gammaproteobacteria</taxon>
        <taxon>Chromatiales</taxon>
        <taxon>Wenzhouxiangellaceae</taxon>
        <taxon>Marinihelvus</taxon>
    </lineage>
</organism>
<comment type="catalytic activity">
    <reaction evidence="4">
        <text>N(2)-acetyl-L-citrulline + H2O = L-citrulline + acetate</text>
        <dbReference type="Rhea" id="RHEA:61092"/>
        <dbReference type="ChEBI" id="CHEBI:15377"/>
        <dbReference type="ChEBI" id="CHEBI:30089"/>
        <dbReference type="ChEBI" id="CHEBI:57743"/>
        <dbReference type="ChEBI" id="CHEBI:58765"/>
    </reaction>
</comment>
<dbReference type="PANTHER" id="PTHR43808:SF31">
    <property type="entry name" value="N-ACETYL-L-CITRULLINE DEACETYLASE"/>
    <property type="match status" value="1"/>
</dbReference>
<evidence type="ECO:0000256" key="1">
    <source>
        <dbReference type="ARBA" id="ARBA00022723"/>
    </source>
</evidence>
<feature type="binding site" evidence="4">
    <location>
        <position position="163"/>
    </location>
    <ligand>
        <name>Co(2+)</name>
        <dbReference type="ChEBI" id="CHEBI:48828"/>
    </ligand>
</feature>
<name>A0A5N0T6E8_9GAMM</name>
<dbReference type="InterPro" id="IPR002933">
    <property type="entry name" value="Peptidase_M20"/>
</dbReference>
<proteinExistence type="inferred from homology"/>
<evidence type="ECO:0000259" key="5">
    <source>
        <dbReference type="Pfam" id="PF07687"/>
    </source>
</evidence>
<comment type="function">
    <text evidence="4">Catalyzes the deacetylation of N-acetyl-L-citrulline to produce L-citrulline. This is a step in an alternative arginine biosynthesis pathway.</text>
</comment>
<dbReference type="AlphaFoldDB" id="A0A5N0T6E8"/>
<feature type="domain" description="Peptidase M20 dimerisation" evidence="5">
    <location>
        <begin position="173"/>
        <end position="267"/>
    </location>
</feature>
<comment type="similarity">
    <text evidence="4">Belongs to the peptidase M20A family. N-acetylcitrulline deacetylase subfamily.</text>
</comment>
<reference evidence="6 7" key="1">
    <citation type="submission" date="2019-09" db="EMBL/GenBank/DDBJ databases">
        <title>Wenzhouxiangella sp. Genome sequencing and assembly.</title>
        <authorList>
            <person name="Zhang R."/>
        </authorList>
    </citation>
    <scope>NUCLEOTIDE SEQUENCE [LARGE SCALE GENOMIC DNA]</scope>
    <source>
        <strain evidence="6 7">W260</strain>
    </source>
</reference>
<dbReference type="Pfam" id="PF01546">
    <property type="entry name" value="Peptidase_M20"/>
    <property type="match status" value="1"/>
</dbReference>
<feature type="active site" description="Proton donor/acceptor" evidence="4">
    <location>
        <position position="136"/>
    </location>
</feature>
<keyword evidence="4" id="KW-0055">Arginine biosynthesis</keyword>
<dbReference type="PANTHER" id="PTHR43808">
    <property type="entry name" value="ACETYLORNITHINE DEACETYLASE"/>
    <property type="match status" value="1"/>
</dbReference>
<evidence type="ECO:0000313" key="6">
    <source>
        <dbReference type="EMBL" id="KAA9130442.1"/>
    </source>
</evidence>
<evidence type="ECO:0000313" key="7">
    <source>
        <dbReference type="Proteomes" id="UP000325372"/>
    </source>
</evidence>
<dbReference type="EC" id="3.5.1.-" evidence="4"/>
<dbReference type="SUPFAM" id="SSF55031">
    <property type="entry name" value="Bacterial exopeptidase dimerisation domain"/>
    <property type="match status" value="1"/>
</dbReference>
<dbReference type="SUPFAM" id="SSF53187">
    <property type="entry name" value="Zn-dependent exopeptidases"/>
    <property type="match status" value="1"/>
</dbReference>
<dbReference type="HAMAP" id="MF_02236">
    <property type="entry name" value="ACDase"/>
    <property type="match status" value="1"/>
</dbReference>
<sequence>MSPVSTKVTIERVLAHLEALVAFDTQNPPRDFDAQSPMFAYLAESLGEAFSVDVTDHGKGRVTFHARRGMPKVLFNVHLDTVPVLDGAARPPLELIVEDGRAYGRGACDIKGAAACLLALAETTDAPMALLFTTDEEGAEGCCVAEFLASGAAAAYSQVVVAEPTECVAQFRHRGYLSARGRFVGVGGHSSEPRALDDNAIHRLVRWSASAIELARSMAAERRRSCFNIGTAGGGVKSNVIADHADIFWSARLAPGDSNDDFLATLSELDGGEHAEWITSFSGPPLPTAGHDDAAARQFAALNELPTGDGLDFWTEASLFAAAGLPALVLGPGNIEQAHVVDEWVALEQLERACERYGAVVNGDV</sequence>
<dbReference type="GO" id="GO:0008777">
    <property type="term" value="F:acetylornithine deacetylase activity"/>
    <property type="evidence" value="ECO:0007669"/>
    <property type="project" value="TreeGrafter"/>
</dbReference>
<protein>
    <recommendedName>
        <fullName evidence="4">N-acetyl-L-citrulline deacetylase</fullName>
        <shortName evidence="4">ACDase</shortName>
        <shortName evidence="4">Acetylcitrulline deacetylase</shortName>
        <ecNumber evidence="4">3.5.1.-</ecNumber>
    </recommendedName>
</protein>
<dbReference type="InterPro" id="IPR043697">
    <property type="entry name" value="ACDase_ArgE'-like"/>
</dbReference>
<dbReference type="InterPro" id="IPR036264">
    <property type="entry name" value="Bact_exopeptidase_dim_dom"/>
</dbReference>
<keyword evidence="3 4" id="KW-0170">Cobalt</keyword>
<keyword evidence="1 4" id="KW-0479">Metal-binding</keyword>
<evidence type="ECO:0000256" key="3">
    <source>
        <dbReference type="ARBA" id="ARBA00023285"/>
    </source>
</evidence>
<dbReference type="NCBIfam" id="NF006439">
    <property type="entry name" value="PRK08737.1"/>
    <property type="match status" value="1"/>
</dbReference>
<dbReference type="EMBL" id="VYXP01000007">
    <property type="protein sequence ID" value="KAA9130442.1"/>
    <property type="molecule type" value="Genomic_DNA"/>
</dbReference>